<dbReference type="InterPro" id="IPR010982">
    <property type="entry name" value="Lambda_DNA-bd_dom_sf"/>
</dbReference>
<reference evidence="2" key="2">
    <citation type="submission" date="2022-10" db="EMBL/GenBank/DDBJ databases">
        <authorList>
            <person name="Landa B."/>
            <person name="Arias-Giraldo L.F."/>
            <person name="Roman-Ecija M."/>
            <person name="Velasco-Amo M.P."/>
            <person name="De La Fuente L."/>
            <person name="Marco-Noales E."/>
            <person name="Moralejo E."/>
        </authorList>
    </citation>
    <scope>NUCLEOTIDE SEQUENCE</scope>
    <source>
        <strain evidence="2">CFBP8073</strain>
    </source>
</reference>
<name>A0AAJ5UI07_XYLFS</name>
<dbReference type="SMART" id="SM00530">
    <property type="entry name" value="HTH_XRE"/>
    <property type="match status" value="1"/>
</dbReference>
<evidence type="ECO:0000313" key="2">
    <source>
        <dbReference type="EMBL" id="WCF27912.1"/>
    </source>
</evidence>
<dbReference type="Pfam" id="PF01381">
    <property type="entry name" value="HTH_3"/>
    <property type="match status" value="1"/>
</dbReference>
<dbReference type="SUPFAM" id="SSF47413">
    <property type="entry name" value="lambda repressor-like DNA-binding domains"/>
    <property type="match status" value="1"/>
</dbReference>
<proteinExistence type="predicted"/>
<dbReference type="RefSeq" id="WP_020851648.1">
    <property type="nucleotide sequence ID" value="NZ_CP109886.1"/>
</dbReference>
<sequence>MNMYHYTESGLRNVWLRNGFTVHKTPYGDGIAIDDLPGLHKSLSLALVMKPGKLSGTEIRFMRKEIEMSQSSLAALLGTNVQTLAAWEKGKAKISGPADKMLRFLVKGHFSGNVHVRRLLDVLNSLDSANYEGKMIFQEENRKWQMAR</sequence>
<dbReference type="PROSITE" id="PS50943">
    <property type="entry name" value="HTH_CROC1"/>
    <property type="match status" value="1"/>
</dbReference>
<evidence type="ECO:0000313" key="3">
    <source>
        <dbReference type="Proteomes" id="UP001211513"/>
    </source>
</evidence>
<dbReference type="Gene3D" id="1.10.260.40">
    <property type="entry name" value="lambda repressor-like DNA-binding domains"/>
    <property type="match status" value="1"/>
</dbReference>
<dbReference type="AlphaFoldDB" id="A0AAJ5UI07"/>
<organism evidence="2 3">
    <name type="scientific">Xylella fastidiosa subsp. fastidiosa</name>
    <dbReference type="NCBI Taxonomy" id="644356"/>
    <lineage>
        <taxon>Bacteria</taxon>
        <taxon>Pseudomonadati</taxon>
        <taxon>Pseudomonadota</taxon>
        <taxon>Gammaproteobacteria</taxon>
        <taxon>Lysobacterales</taxon>
        <taxon>Lysobacteraceae</taxon>
        <taxon>Xylella</taxon>
    </lineage>
</organism>
<gene>
    <name evidence="2" type="ORF">OK117_09785</name>
</gene>
<feature type="domain" description="HTH cro/C1-type" evidence="1">
    <location>
        <begin position="59"/>
        <end position="95"/>
    </location>
</feature>
<reference evidence="2" key="1">
    <citation type="journal article" date="2022" name="Phytopathology">
        <title>Complete circularized genome resources of seven strains of Xylella fastidiosa subsp. fastidiosa using hybrid assembly reveals unknown plasmids.</title>
        <authorList>
            <person name="Velasco-Amo M.D.P."/>
            <person name="Arias-Giraldo L.F.F."/>
            <person name="Ecija M.R."/>
            <person name="De La Fuente L."/>
            <person name="Marco-Noales E."/>
            <person name="Moralejo E."/>
            <person name="Navas-Cort J.A."/>
            <person name="Landa B.B."/>
        </authorList>
    </citation>
    <scope>NUCLEOTIDE SEQUENCE</scope>
    <source>
        <strain evidence="2">CFBP8073</strain>
    </source>
</reference>
<evidence type="ECO:0000259" key="1">
    <source>
        <dbReference type="PROSITE" id="PS50943"/>
    </source>
</evidence>
<dbReference type="InterPro" id="IPR001387">
    <property type="entry name" value="Cro/C1-type_HTH"/>
</dbReference>
<dbReference type="GO" id="GO:0003677">
    <property type="term" value="F:DNA binding"/>
    <property type="evidence" value="ECO:0007669"/>
    <property type="project" value="InterPro"/>
</dbReference>
<protein>
    <submittedName>
        <fullName evidence="2">Helix-turn-helix domain-containing protein</fullName>
    </submittedName>
</protein>
<dbReference type="CDD" id="cd00093">
    <property type="entry name" value="HTH_XRE"/>
    <property type="match status" value="1"/>
</dbReference>
<accession>A0AAJ5UI07</accession>
<dbReference type="EMBL" id="CP109886">
    <property type="protein sequence ID" value="WCF27912.1"/>
    <property type="molecule type" value="Genomic_DNA"/>
</dbReference>
<dbReference type="Proteomes" id="UP001211513">
    <property type="component" value="Chromosome"/>
</dbReference>